<name>A0A168PV48_ABSGL</name>
<reference evidence="3" key="1">
    <citation type="submission" date="2016-04" db="EMBL/GenBank/DDBJ databases">
        <authorList>
            <person name="Evans L.H."/>
            <person name="Alamgir A."/>
            <person name="Owens N."/>
            <person name="Weber N.D."/>
            <person name="Virtaneva K."/>
            <person name="Barbian K."/>
            <person name="Babar A."/>
            <person name="Rosenke K."/>
        </authorList>
    </citation>
    <scope>NUCLEOTIDE SEQUENCE [LARGE SCALE GENOMIC DNA]</scope>
    <source>
        <strain evidence="3">CBS 101.48</strain>
    </source>
</reference>
<dbReference type="Proteomes" id="UP000078561">
    <property type="component" value="Unassembled WGS sequence"/>
</dbReference>
<evidence type="ECO:0000313" key="4">
    <source>
        <dbReference type="Proteomes" id="UP000078561"/>
    </source>
</evidence>
<proteinExistence type="predicted"/>
<dbReference type="AlphaFoldDB" id="A0A168PV48"/>
<dbReference type="OrthoDB" id="10663975at2759"/>
<feature type="region of interest" description="Disordered" evidence="1">
    <location>
        <begin position="53"/>
        <end position="113"/>
    </location>
</feature>
<evidence type="ECO:0000256" key="2">
    <source>
        <dbReference type="SAM" id="SignalP"/>
    </source>
</evidence>
<evidence type="ECO:0008006" key="5">
    <source>
        <dbReference type="Google" id="ProtNLM"/>
    </source>
</evidence>
<keyword evidence="4" id="KW-1185">Reference proteome</keyword>
<accession>A0A168PV48</accession>
<keyword evidence="2" id="KW-0732">Signal</keyword>
<feature type="chain" id="PRO_5007899767" description="Phage infection protein" evidence="2">
    <location>
        <begin position="25"/>
        <end position="210"/>
    </location>
</feature>
<dbReference type="EMBL" id="LT554031">
    <property type="protein sequence ID" value="SAM03032.1"/>
    <property type="molecule type" value="Genomic_DNA"/>
</dbReference>
<evidence type="ECO:0000256" key="1">
    <source>
        <dbReference type="SAM" id="MobiDB-lite"/>
    </source>
</evidence>
<sequence length="210" mass="21147">MKFSVTCISLAITLLAASSTMVQAAPVLGNDVAQLTADRVDLAGKIHADADGVTVDGDNDQGSGMKQAGSDITGGVDAEKPSLRRRAQLTPLIARDEPSDSTGDEPGDDATGRFATLKKRSPLAEGLLQGAGNQGNAGLVGGVVQAAGETVDGVIRKRSPLAEGLLQGAGNQGNAGLVDGAVQAAGSVTDDVIRKRSESTSDQNTGKALN</sequence>
<feature type="signal peptide" evidence="2">
    <location>
        <begin position="1"/>
        <end position="24"/>
    </location>
</feature>
<dbReference type="InParanoid" id="A0A168PV48"/>
<evidence type="ECO:0000313" key="3">
    <source>
        <dbReference type="EMBL" id="SAM03032.1"/>
    </source>
</evidence>
<organism evidence="3">
    <name type="scientific">Absidia glauca</name>
    <name type="common">Pin mould</name>
    <dbReference type="NCBI Taxonomy" id="4829"/>
    <lineage>
        <taxon>Eukaryota</taxon>
        <taxon>Fungi</taxon>
        <taxon>Fungi incertae sedis</taxon>
        <taxon>Mucoromycota</taxon>
        <taxon>Mucoromycotina</taxon>
        <taxon>Mucoromycetes</taxon>
        <taxon>Mucorales</taxon>
        <taxon>Cunninghamellaceae</taxon>
        <taxon>Absidia</taxon>
    </lineage>
</organism>
<protein>
    <recommendedName>
        <fullName evidence="5">Phage infection protein</fullName>
    </recommendedName>
</protein>
<gene>
    <name evidence="3" type="primary">ABSGL_08849.1 scaffold 10450</name>
</gene>